<evidence type="ECO:0000256" key="10">
    <source>
        <dbReference type="ARBA" id="ARBA00030775"/>
    </source>
</evidence>
<accession>A0A934RBD5</accession>
<evidence type="ECO:0000313" key="14">
    <source>
        <dbReference type="Proteomes" id="UP000658278"/>
    </source>
</evidence>
<dbReference type="InterPro" id="IPR045584">
    <property type="entry name" value="Pilin-like"/>
</dbReference>
<gene>
    <name evidence="13" type="ORF">JIN81_05670</name>
</gene>
<evidence type="ECO:0000256" key="7">
    <source>
        <dbReference type="ARBA" id="ARBA00022989"/>
    </source>
</evidence>
<keyword evidence="8 11" id="KW-0472">Membrane</keyword>
<dbReference type="InterPro" id="IPR022346">
    <property type="entry name" value="T2SS_GspH"/>
</dbReference>
<keyword evidence="14" id="KW-1185">Reference proteome</keyword>
<evidence type="ECO:0000259" key="12">
    <source>
        <dbReference type="Pfam" id="PF12019"/>
    </source>
</evidence>
<comment type="similarity">
    <text evidence="9">Belongs to the GSP H family.</text>
</comment>
<protein>
    <recommendedName>
        <fullName evidence="2">Type II secretion system protein H</fullName>
    </recommendedName>
    <alternativeName>
        <fullName evidence="10">General secretion pathway protein H</fullName>
    </alternativeName>
</protein>
<evidence type="ECO:0000256" key="5">
    <source>
        <dbReference type="ARBA" id="ARBA00022519"/>
    </source>
</evidence>
<dbReference type="Proteomes" id="UP000658278">
    <property type="component" value="Unassembled WGS sequence"/>
</dbReference>
<feature type="domain" description="General secretion pathway GspH" evidence="12">
    <location>
        <begin position="50"/>
        <end position="178"/>
    </location>
</feature>
<evidence type="ECO:0000256" key="4">
    <source>
        <dbReference type="ARBA" id="ARBA00022481"/>
    </source>
</evidence>
<dbReference type="RefSeq" id="WP_200277511.1">
    <property type="nucleotide sequence ID" value="NZ_JAENII010000003.1"/>
</dbReference>
<evidence type="ECO:0000256" key="8">
    <source>
        <dbReference type="ARBA" id="ARBA00023136"/>
    </source>
</evidence>
<evidence type="ECO:0000256" key="1">
    <source>
        <dbReference type="ARBA" id="ARBA00004377"/>
    </source>
</evidence>
<dbReference type="GO" id="GO:0015627">
    <property type="term" value="C:type II protein secretion system complex"/>
    <property type="evidence" value="ECO:0007669"/>
    <property type="project" value="InterPro"/>
</dbReference>
<comment type="subcellular location">
    <subcellularLocation>
        <location evidence="1">Cell inner membrane</location>
        <topology evidence="1">Single-pass membrane protein</topology>
    </subcellularLocation>
</comment>
<proteinExistence type="inferred from homology"/>
<dbReference type="GO" id="GO:0015628">
    <property type="term" value="P:protein secretion by the type II secretion system"/>
    <property type="evidence" value="ECO:0007669"/>
    <property type="project" value="InterPro"/>
</dbReference>
<keyword evidence="4" id="KW-0488">Methylation</keyword>
<dbReference type="AlphaFoldDB" id="A0A934RBD5"/>
<evidence type="ECO:0000256" key="6">
    <source>
        <dbReference type="ARBA" id="ARBA00022692"/>
    </source>
</evidence>
<evidence type="ECO:0000256" key="3">
    <source>
        <dbReference type="ARBA" id="ARBA00022475"/>
    </source>
</evidence>
<keyword evidence="6 11" id="KW-0812">Transmembrane</keyword>
<sequence>MTHSPCPEDRQPCGFSLIELIAVVTISILLLAVGVSLFRNNRAEAVQTSTEQVSALIEQGRTSAITRRRPVAMVFLKPGDGGFSDEMSRVGLFELEGWEDGEELVGRQLQRWAVLPAGVAFFGGDVDQLDNVFDQSDIRLTWKDGDEAGEFPGLVFSARGGLLAPAGSESVVISLGSGVYQGNQTVEASGGGRRAIRIGRVVARAWNLDV</sequence>
<keyword evidence="5" id="KW-0997">Cell inner membrane</keyword>
<dbReference type="Pfam" id="PF12019">
    <property type="entry name" value="GspH"/>
    <property type="match status" value="1"/>
</dbReference>
<comment type="caution">
    <text evidence="13">The sequence shown here is derived from an EMBL/GenBank/DDBJ whole genome shotgun (WGS) entry which is preliminary data.</text>
</comment>
<dbReference type="SUPFAM" id="SSF54523">
    <property type="entry name" value="Pili subunits"/>
    <property type="match status" value="1"/>
</dbReference>
<name>A0A934RBD5_9BACT</name>
<evidence type="ECO:0000313" key="13">
    <source>
        <dbReference type="EMBL" id="MBK1826497.1"/>
    </source>
</evidence>
<dbReference type="GO" id="GO:0005886">
    <property type="term" value="C:plasma membrane"/>
    <property type="evidence" value="ECO:0007669"/>
    <property type="project" value="UniProtKB-SubCell"/>
</dbReference>
<evidence type="ECO:0000256" key="9">
    <source>
        <dbReference type="ARBA" id="ARBA00025772"/>
    </source>
</evidence>
<dbReference type="EMBL" id="JAENII010000003">
    <property type="protein sequence ID" value="MBK1826497.1"/>
    <property type="molecule type" value="Genomic_DNA"/>
</dbReference>
<keyword evidence="7 11" id="KW-1133">Transmembrane helix</keyword>
<organism evidence="13 14">
    <name type="scientific">Haloferula rosea</name>
    <dbReference type="NCBI Taxonomy" id="490093"/>
    <lineage>
        <taxon>Bacteria</taxon>
        <taxon>Pseudomonadati</taxon>
        <taxon>Verrucomicrobiota</taxon>
        <taxon>Verrucomicrobiia</taxon>
        <taxon>Verrucomicrobiales</taxon>
        <taxon>Verrucomicrobiaceae</taxon>
        <taxon>Haloferula</taxon>
    </lineage>
</organism>
<keyword evidence="3" id="KW-1003">Cell membrane</keyword>
<reference evidence="13" key="1">
    <citation type="submission" date="2021-01" db="EMBL/GenBank/DDBJ databases">
        <title>Modified the classification status of verrucomicrobia.</title>
        <authorList>
            <person name="Feng X."/>
        </authorList>
    </citation>
    <scope>NUCLEOTIDE SEQUENCE</scope>
    <source>
        <strain evidence="13">KCTC 22201</strain>
    </source>
</reference>
<feature type="transmembrane region" description="Helical" evidence="11">
    <location>
        <begin position="20"/>
        <end position="38"/>
    </location>
</feature>
<evidence type="ECO:0000256" key="11">
    <source>
        <dbReference type="SAM" id="Phobius"/>
    </source>
</evidence>
<evidence type="ECO:0000256" key="2">
    <source>
        <dbReference type="ARBA" id="ARBA00021549"/>
    </source>
</evidence>